<dbReference type="InterPro" id="IPR050553">
    <property type="entry name" value="Thioredoxin_ResA/DsbE_sf"/>
</dbReference>
<dbReference type="InterPro" id="IPR036249">
    <property type="entry name" value="Thioredoxin-like_sf"/>
</dbReference>
<dbReference type="InterPro" id="IPR013740">
    <property type="entry name" value="Redoxin"/>
</dbReference>
<sequence>MKKRKLSISDGLLFIFVLLLIIPQTRKPIQVALNNIKMQFFSPSALEEEDQILLQPFLYQVTALDGTASSIEIGKDKVTFISYWATWCPPCIAEMSSIQKVYDDYGDSVQFILLTNEEPEVVKNFLNKKRYTLPAYIPRMQAPKELKEKSIPTNFIIDKSGKIVIKETGSTDWNAKKFRLILEELIAS</sequence>
<dbReference type="Gene3D" id="3.40.30.10">
    <property type="entry name" value="Glutaredoxin"/>
    <property type="match status" value="1"/>
</dbReference>
<dbReference type="CDD" id="cd02966">
    <property type="entry name" value="TlpA_like_family"/>
    <property type="match status" value="1"/>
</dbReference>
<gene>
    <name evidence="2" type="ORF">HW347_05255</name>
</gene>
<evidence type="ECO:0000259" key="1">
    <source>
        <dbReference type="PROSITE" id="PS51352"/>
    </source>
</evidence>
<reference evidence="3" key="1">
    <citation type="submission" date="2023-07" db="EMBL/GenBank/DDBJ databases">
        <title>Zobellia barbeyronii sp. nov., a new marine flavobacterium, isolated from green and red algae.</title>
        <authorList>
            <person name="Nedashkovskaya O.I."/>
            <person name="Otstavnykh N."/>
            <person name="Zhukova N."/>
            <person name="Guzev K."/>
            <person name="Chausova V."/>
            <person name="Tekutyeva L."/>
            <person name="Mikhailov V."/>
            <person name="Isaeva M."/>
        </authorList>
    </citation>
    <scope>NUCLEOTIDE SEQUENCE [LARGE SCALE GENOMIC DNA]</scope>
    <source>
        <strain evidence="3">KMM 6746</strain>
    </source>
</reference>
<name>A0ABS5WBS0_9FLAO</name>
<feature type="domain" description="Thioredoxin" evidence="1">
    <location>
        <begin position="32"/>
        <end position="187"/>
    </location>
</feature>
<keyword evidence="3" id="KW-1185">Reference proteome</keyword>
<proteinExistence type="predicted"/>
<dbReference type="SUPFAM" id="SSF52833">
    <property type="entry name" value="Thioredoxin-like"/>
    <property type="match status" value="1"/>
</dbReference>
<protein>
    <submittedName>
        <fullName evidence="2">TlpA family protein disulfide reductase</fullName>
    </submittedName>
</protein>
<accession>A0ABS5WBS0</accession>
<dbReference type="EMBL" id="JACATN010000002">
    <property type="protein sequence ID" value="MBT2160664.1"/>
    <property type="molecule type" value="Genomic_DNA"/>
</dbReference>
<organism evidence="2 3">
    <name type="scientific">Zobellia barbeyronii</name>
    <dbReference type="NCBI Taxonomy" id="2748009"/>
    <lineage>
        <taxon>Bacteria</taxon>
        <taxon>Pseudomonadati</taxon>
        <taxon>Bacteroidota</taxon>
        <taxon>Flavobacteriia</taxon>
        <taxon>Flavobacteriales</taxon>
        <taxon>Flavobacteriaceae</taxon>
        <taxon>Zobellia</taxon>
    </lineage>
</organism>
<comment type="caution">
    <text evidence="2">The sequence shown here is derived from an EMBL/GenBank/DDBJ whole genome shotgun (WGS) entry which is preliminary data.</text>
</comment>
<dbReference type="RefSeq" id="WP_214610886.1">
    <property type="nucleotide sequence ID" value="NZ_JACATN010000002.1"/>
</dbReference>
<dbReference type="PANTHER" id="PTHR42852">
    <property type="entry name" value="THIOL:DISULFIDE INTERCHANGE PROTEIN DSBE"/>
    <property type="match status" value="1"/>
</dbReference>
<evidence type="ECO:0000313" key="3">
    <source>
        <dbReference type="Proteomes" id="UP000740413"/>
    </source>
</evidence>
<dbReference type="PANTHER" id="PTHR42852:SF17">
    <property type="entry name" value="THIOREDOXIN-LIKE PROTEIN HI_1115"/>
    <property type="match status" value="1"/>
</dbReference>
<dbReference type="InterPro" id="IPR013766">
    <property type="entry name" value="Thioredoxin_domain"/>
</dbReference>
<dbReference type="PROSITE" id="PS51352">
    <property type="entry name" value="THIOREDOXIN_2"/>
    <property type="match status" value="1"/>
</dbReference>
<dbReference type="Pfam" id="PF08534">
    <property type="entry name" value="Redoxin"/>
    <property type="match status" value="1"/>
</dbReference>
<dbReference type="Proteomes" id="UP000740413">
    <property type="component" value="Unassembled WGS sequence"/>
</dbReference>
<evidence type="ECO:0000313" key="2">
    <source>
        <dbReference type="EMBL" id="MBT2160664.1"/>
    </source>
</evidence>